<organism evidence="5 6">
    <name type="scientific">Canavalia gladiata</name>
    <name type="common">Sword bean</name>
    <name type="synonym">Dolichos gladiatus</name>
    <dbReference type="NCBI Taxonomy" id="3824"/>
    <lineage>
        <taxon>Eukaryota</taxon>
        <taxon>Viridiplantae</taxon>
        <taxon>Streptophyta</taxon>
        <taxon>Embryophyta</taxon>
        <taxon>Tracheophyta</taxon>
        <taxon>Spermatophyta</taxon>
        <taxon>Magnoliopsida</taxon>
        <taxon>eudicotyledons</taxon>
        <taxon>Gunneridae</taxon>
        <taxon>Pentapetalae</taxon>
        <taxon>rosids</taxon>
        <taxon>fabids</taxon>
        <taxon>Fabales</taxon>
        <taxon>Fabaceae</taxon>
        <taxon>Papilionoideae</taxon>
        <taxon>50 kb inversion clade</taxon>
        <taxon>NPAAA clade</taxon>
        <taxon>indigoferoid/millettioid clade</taxon>
        <taxon>Phaseoleae</taxon>
        <taxon>Canavalia</taxon>
    </lineage>
</organism>
<keyword evidence="3" id="KW-0378">Hydrolase</keyword>
<dbReference type="GO" id="GO:0005576">
    <property type="term" value="C:extracellular region"/>
    <property type="evidence" value="ECO:0007669"/>
    <property type="project" value="TreeGrafter"/>
</dbReference>
<dbReference type="FunFam" id="2.40.70.10:FF:000031">
    <property type="entry name" value="Aspartyl protease AED1"/>
    <property type="match status" value="1"/>
</dbReference>
<dbReference type="InterPro" id="IPR032861">
    <property type="entry name" value="TAXi_N"/>
</dbReference>
<sequence>MTQIEVLLNAALHSISRDNILLNLTIGRSKAESVILKNGRGGYIAKISIGTPPVDSFVNIDTGSDLIWVQCRPCSDCFPQNSPIFDPSESSTYKTLPCDSLFCSSLASTANCAQNKCSYKYEYGEGSATIGDLSADIIGFGNDTAASLECAFGCGHQNTGFFSHMEAGILGLGDSYLSFASQLGKKIGHIFSYCFVPMTSNSAGKLIFGFQSTQPRVGDKHRFHK</sequence>
<comment type="caution">
    <text evidence="5">The sequence shown here is derived from an EMBL/GenBank/DDBJ whole genome shotgun (WGS) entry which is preliminary data.</text>
</comment>
<dbReference type="AlphaFoldDB" id="A0AAN9KUU9"/>
<dbReference type="Gene3D" id="2.40.70.10">
    <property type="entry name" value="Acid Proteases"/>
    <property type="match status" value="1"/>
</dbReference>
<dbReference type="PANTHER" id="PTHR47967">
    <property type="entry name" value="OS07G0603500 PROTEIN-RELATED"/>
    <property type="match status" value="1"/>
</dbReference>
<evidence type="ECO:0000313" key="6">
    <source>
        <dbReference type="Proteomes" id="UP001367508"/>
    </source>
</evidence>
<keyword evidence="2" id="KW-0645">Protease</keyword>
<reference evidence="5 6" key="1">
    <citation type="submission" date="2024-01" db="EMBL/GenBank/DDBJ databases">
        <title>The genomes of 5 underutilized Papilionoideae crops provide insights into root nodulation and disease resistanc.</title>
        <authorList>
            <person name="Jiang F."/>
        </authorList>
    </citation>
    <scope>NUCLEOTIDE SEQUENCE [LARGE SCALE GENOMIC DNA]</scope>
    <source>
        <strain evidence="5">LVBAO_FW01</strain>
        <tissue evidence="5">Leaves</tissue>
    </source>
</reference>
<evidence type="ECO:0000313" key="5">
    <source>
        <dbReference type="EMBL" id="KAK7324295.1"/>
    </source>
</evidence>
<name>A0AAN9KUU9_CANGL</name>
<dbReference type="InterPro" id="IPR021109">
    <property type="entry name" value="Peptidase_aspartic_dom_sf"/>
</dbReference>
<evidence type="ECO:0000256" key="1">
    <source>
        <dbReference type="ARBA" id="ARBA00007447"/>
    </source>
</evidence>
<feature type="domain" description="Peptidase A1" evidence="4">
    <location>
        <begin position="43"/>
        <end position="225"/>
    </location>
</feature>
<dbReference type="GO" id="GO:0006508">
    <property type="term" value="P:proteolysis"/>
    <property type="evidence" value="ECO:0007669"/>
    <property type="project" value="UniProtKB-KW"/>
</dbReference>
<dbReference type="PANTHER" id="PTHR47967:SF128">
    <property type="entry name" value="ASPARTIC PROTEINASE CDR1-LIKE"/>
    <property type="match status" value="1"/>
</dbReference>
<dbReference type="PROSITE" id="PS51767">
    <property type="entry name" value="PEPTIDASE_A1"/>
    <property type="match status" value="1"/>
</dbReference>
<dbReference type="EMBL" id="JAYMYQ010000006">
    <property type="protein sequence ID" value="KAK7324295.1"/>
    <property type="molecule type" value="Genomic_DNA"/>
</dbReference>
<proteinExistence type="inferred from homology"/>
<dbReference type="InterPro" id="IPR051708">
    <property type="entry name" value="Plant_Aspart_Prot_A1"/>
</dbReference>
<keyword evidence="6" id="KW-1185">Reference proteome</keyword>
<evidence type="ECO:0000256" key="2">
    <source>
        <dbReference type="ARBA" id="ARBA00022670"/>
    </source>
</evidence>
<dbReference type="SUPFAM" id="SSF50630">
    <property type="entry name" value="Acid proteases"/>
    <property type="match status" value="1"/>
</dbReference>
<dbReference type="Proteomes" id="UP001367508">
    <property type="component" value="Unassembled WGS sequence"/>
</dbReference>
<protein>
    <recommendedName>
        <fullName evidence="4">Peptidase A1 domain-containing protein</fullName>
    </recommendedName>
</protein>
<dbReference type="GO" id="GO:0008233">
    <property type="term" value="F:peptidase activity"/>
    <property type="evidence" value="ECO:0007669"/>
    <property type="project" value="UniProtKB-KW"/>
</dbReference>
<accession>A0AAN9KUU9</accession>
<dbReference type="InterPro" id="IPR033121">
    <property type="entry name" value="PEPTIDASE_A1"/>
</dbReference>
<comment type="similarity">
    <text evidence="1">Belongs to the peptidase A1 family.</text>
</comment>
<dbReference type="Pfam" id="PF14543">
    <property type="entry name" value="TAXi_N"/>
    <property type="match status" value="1"/>
</dbReference>
<gene>
    <name evidence="5" type="ORF">VNO77_27828</name>
</gene>
<evidence type="ECO:0000259" key="4">
    <source>
        <dbReference type="PROSITE" id="PS51767"/>
    </source>
</evidence>
<evidence type="ECO:0000256" key="3">
    <source>
        <dbReference type="ARBA" id="ARBA00022801"/>
    </source>
</evidence>